<evidence type="ECO:0000256" key="1">
    <source>
        <dbReference type="ARBA" id="ARBA00004173"/>
    </source>
</evidence>
<keyword evidence="9 16" id="KW-1133">Transmembrane helix</keyword>
<dbReference type="SUPFAM" id="SSF52833">
    <property type="entry name" value="Thioredoxin-like"/>
    <property type="match status" value="1"/>
</dbReference>
<feature type="transmembrane region" description="Helical" evidence="16">
    <location>
        <begin position="48"/>
        <end position="67"/>
    </location>
</feature>
<evidence type="ECO:0000259" key="18">
    <source>
        <dbReference type="PROSITE" id="PS51503"/>
    </source>
</evidence>
<dbReference type="eggNOG" id="KOG1363">
    <property type="taxonomic scope" value="Eukaryota"/>
</dbReference>
<dbReference type="FunFam" id="3.40.30.10:FF:000066">
    <property type="entry name" value="FAS-associated factor 2 isoform X2"/>
    <property type="match status" value="1"/>
</dbReference>
<dbReference type="Pfam" id="PF00789">
    <property type="entry name" value="UBX"/>
    <property type="match status" value="1"/>
</dbReference>
<keyword evidence="11 16" id="KW-0472">Membrane</keyword>
<keyword evidence="20" id="KW-1185">Reference proteome</keyword>
<dbReference type="STRING" id="246437.L9JCD7"/>
<proteinExistence type="predicted"/>
<evidence type="ECO:0000256" key="12">
    <source>
        <dbReference type="ARBA" id="ARBA00023230"/>
    </source>
</evidence>
<dbReference type="GO" id="GO:0036503">
    <property type="term" value="P:ERAD pathway"/>
    <property type="evidence" value="ECO:0007669"/>
    <property type="project" value="TreeGrafter"/>
</dbReference>
<keyword evidence="6" id="KW-0551">Lipid droplet</keyword>
<dbReference type="InterPro" id="IPR036249">
    <property type="entry name" value="Thioredoxin-like_sf"/>
</dbReference>
<evidence type="ECO:0000256" key="6">
    <source>
        <dbReference type="ARBA" id="ARBA00022677"/>
    </source>
</evidence>
<evidence type="ECO:0000256" key="8">
    <source>
        <dbReference type="ARBA" id="ARBA00022824"/>
    </source>
</evidence>
<gene>
    <name evidence="19" type="ORF">TREES_T100010112</name>
</gene>
<evidence type="ECO:0000256" key="11">
    <source>
        <dbReference type="ARBA" id="ARBA00023136"/>
    </source>
</evidence>
<evidence type="ECO:0000256" key="13">
    <source>
        <dbReference type="ARBA" id="ARBA00055454"/>
    </source>
</evidence>
<evidence type="ECO:0000256" key="5">
    <source>
        <dbReference type="ARBA" id="ARBA00022490"/>
    </source>
</evidence>
<evidence type="ECO:0000256" key="4">
    <source>
        <dbReference type="ARBA" id="ARBA00004502"/>
    </source>
</evidence>
<accession>L9JCD7</accession>
<dbReference type="GO" id="GO:0005739">
    <property type="term" value="C:mitochondrion"/>
    <property type="evidence" value="ECO:0007669"/>
    <property type="project" value="UniProtKB-SubCell"/>
</dbReference>
<name>L9JCD7_TUPCH</name>
<sequence length="408" mass="47152">MATPNSVTPEAPFEPSRPPVIEGFSPSVYSHPEGFKEKFLRKTRENPMVPLGCLGTVAALTYGLYCFHRGHSQRSQLMMRTRIAAQGFTITAILGLLGWGYYLIMLPFRFTYYTILDIFRFALRFIRPDPRSRVTDPVGDIVSFMHSFEEKYGRAHPVFYQGTYSQALNDAKRELRFLLVYLHGDDHQDSDEFCRNTLCAPEVISLINTRMLFWACSTNRPEGYRVSQALRENTYPFLAMIMLKDRRMTVVGRLEGLIQPDDLINQLTFIMDANQTYLVSERLERWDLAVCAQAEQLCCRNLQEEKERKLECLPPEPSPDDPDSVKIIFKLPNDSRVERRFHFSQSLTVIHDFLFSLKESPEKFQIEANFPRRVLPCVPSEEWPSPPTLQEAGLSHTEVLFVQDLTDE</sequence>
<dbReference type="Gene3D" id="3.40.30.10">
    <property type="entry name" value="Glutaredoxin"/>
    <property type="match status" value="1"/>
</dbReference>
<comment type="subcellular location">
    <subcellularLocation>
        <location evidence="3">Cytoplasm</location>
    </subcellularLocation>
    <subcellularLocation>
        <location evidence="2">Endoplasmic reticulum</location>
    </subcellularLocation>
    <subcellularLocation>
        <location evidence="4">Lipid droplet</location>
    </subcellularLocation>
    <subcellularLocation>
        <location evidence="1">Mitochondrion</location>
    </subcellularLocation>
</comment>
<dbReference type="InterPro" id="IPR049483">
    <property type="entry name" value="FAF1_2-like_UAS"/>
</dbReference>
<dbReference type="FunCoup" id="L9JCD7">
    <property type="interactions" value="2651"/>
</dbReference>
<evidence type="ECO:0000256" key="2">
    <source>
        <dbReference type="ARBA" id="ARBA00004240"/>
    </source>
</evidence>
<dbReference type="AlphaFoldDB" id="L9JCD7"/>
<evidence type="ECO:0000259" key="17">
    <source>
        <dbReference type="PROSITE" id="PS50033"/>
    </source>
</evidence>
<dbReference type="PROSITE" id="PS51503">
    <property type="entry name" value="HIG1"/>
    <property type="match status" value="1"/>
</dbReference>
<comment type="function">
    <text evidence="13">Plays an important role in endoplasmic reticulum-associated degradation (ERAD) that mediates ubiquitin-dependent degradation of misfolded endoplasmic reticulum proteins. By controlling the steady-state expression of the IGF1R receptor, indirectly regulates the insulin-like growth factor receptor signaling pathway. Involved in inhibition of lipid droplet degradation by binding to phospholipase PNPL2 and inhibiting its activity by promoting dissociation of PNPL2 from its endogenous activator, ABHD5 which inhibits the rate of triacylglycerol hydrolysis. Involved in stress granule disassembly: associates with ubiquitinated G3BP1 in response to heat shock, thereby promoting interaction between ubiquitinated G3BP1 and VCP, followed by G3BP1 extraction from stress granules and stress granule disassembly.</text>
</comment>
<keyword evidence="8" id="KW-0256">Endoplasmic reticulum</keyword>
<evidence type="ECO:0000256" key="14">
    <source>
        <dbReference type="ARBA" id="ARBA00071301"/>
    </source>
</evidence>
<protein>
    <recommendedName>
        <fullName evidence="14">FAS-associated factor 2</fullName>
    </recommendedName>
    <alternativeName>
        <fullName evidence="15">UBX domain-containing protein 8</fullName>
    </alternativeName>
</protein>
<dbReference type="GO" id="GO:0043130">
    <property type="term" value="F:ubiquitin binding"/>
    <property type="evidence" value="ECO:0007669"/>
    <property type="project" value="TreeGrafter"/>
</dbReference>
<dbReference type="GO" id="GO:0005783">
    <property type="term" value="C:endoplasmic reticulum"/>
    <property type="evidence" value="ECO:0007669"/>
    <property type="project" value="UniProtKB-SubCell"/>
</dbReference>
<evidence type="ECO:0000256" key="3">
    <source>
        <dbReference type="ARBA" id="ARBA00004496"/>
    </source>
</evidence>
<dbReference type="InterPro" id="IPR029071">
    <property type="entry name" value="Ubiquitin-like_domsf"/>
</dbReference>
<dbReference type="CDD" id="cd02991">
    <property type="entry name" value="UAS_ETEA"/>
    <property type="match status" value="1"/>
</dbReference>
<dbReference type="SUPFAM" id="SSF54236">
    <property type="entry name" value="Ubiquitin-like"/>
    <property type="match status" value="1"/>
</dbReference>
<evidence type="ECO:0000256" key="15">
    <source>
        <dbReference type="ARBA" id="ARBA00075808"/>
    </source>
</evidence>
<dbReference type="PROSITE" id="PS50033">
    <property type="entry name" value="UBX"/>
    <property type="match status" value="1"/>
</dbReference>
<dbReference type="Gene3D" id="6.10.140.1320">
    <property type="match status" value="1"/>
</dbReference>
<dbReference type="InterPro" id="IPR006577">
    <property type="entry name" value="UAS"/>
</dbReference>
<dbReference type="InterPro" id="IPR050730">
    <property type="entry name" value="UBX_domain-protein"/>
</dbReference>
<dbReference type="Gene3D" id="3.10.20.90">
    <property type="entry name" value="Phosphatidylinositol 3-kinase Catalytic Subunit, Chain A, domain 1"/>
    <property type="match status" value="1"/>
</dbReference>
<feature type="domain" description="UBX" evidence="17">
    <location>
        <begin position="320"/>
        <end position="402"/>
    </location>
</feature>
<reference evidence="20" key="1">
    <citation type="submission" date="2012-07" db="EMBL/GenBank/DDBJ databases">
        <title>Genome of the Chinese tree shrew, a rising model animal genetically related to primates.</title>
        <authorList>
            <person name="Zhang G."/>
            <person name="Fan Y."/>
            <person name="Yao Y."/>
            <person name="Huang Z."/>
        </authorList>
    </citation>
    <scope>NUCLEOTIDE SEQUENCE [LARGE SCALE GENOMIC DNA]</scope>
</reference>
<dbReference type="Pfam" id="PF04588">
    <property type="entry name" value="HIG_1_N"/>
    <property type="match status" value="1"/>
</dbReference>
<evidence type="ECO:0000256" key="16">
    <source>
        <dbReference type="SAM" id="Phobius"/>
    </source>
</evidence>
<dbReference type="Pfam" id="PF21021">
    <property type="entry name" value="FAF1"/>
    <property type="match status" value="1"/>
</dbReference>
<dbReference type="GO" id="GO:0005811">
    <property type="term" value="C:lipid droplet"/>
    <property type="evidence" value="ECO:0007669"/>
    <property type="project" value="UniProtKB-SubCell"/>
</dbReference>
<dbReference type="InterPro" id="IPR007667">
    <property type="entry name" value="Hypoxia_induced_domain"/>
</dbReference>
<evidence type="ECO:0000256" key="10">
    <source>
        <dbReference type="ARBA" id="ARBA00023054"/>
    </source>
</evidence>
<dbReference type="GO" id="GO:0006986">
    <property type="term" value="P:response to unfolded protein"/>
    <property type="evidence" value="ECO:0007669"/>
    <property type="project" value="UniProtKB-KW"/>
</dbReference>
<keyword evidence="5" id="KW-0963">Cytoplasm</keyword>
<evidence type="ECO:0000313" key="20">
    <source>
        <dbReference type="Proteomes" id="UP000011518"/>
    </source>
</evidence>
<keyword evidence="7 16" id="KW-0812">Transmembrane</keyword>
<dbReference type="EMBL" id="KB321078">
    <property type="protein sequence ID" value="ELW47988.1"/>
    <property type="molecule type" value="Genomic_DNA"/>
</dbReference>
<evidence type="ECO:0000313" key="19">
    <source>
        <dbReference type="EMBL" id="ELW47988.1"/>
    </source>
</evidence>
<dbReference type="PANTHER" id="PTHR23322:SF1">
    <property type="entry name" value="FAS-ASSOCIATED FACTOR 2"/>
    <property type="match status" value="1"/>
</dbReference>
<keyword evidence="12" id="KW-0834">Unfolded protein response</keyword>
<dbReference type="InterPro" id="IPR001012">
    <property type="entry name" value="UBX_dom"/>
</dbReference>
<dbReference type="Proteomes" id="UP000011518">
    <property type="component" value="Unassembled WGS sequence"/>
</dbReference>
<feature type="domain" description="HIG1" evidence="18">
    <location>
        <begin position="20"/>
        <end position="111"/>
    </location>
</feature>
<keyword evidence="10" id="KW-0175">Coiled coil</keyword>
<dbReference type="CDD" id="cd16120">
    <property type="entry name" value="UBX_UBXN3B"/>
    <property type="match status" value="1"/>
</dbReference>
<evidence type="ECO:0000256" key="7">
    <source>
        <dbReference type="ARBA" id="ARBA00022692"/>
    </source>
</evidence>
<dbReference type="SMART" id="SM00594">
    <property type="entry name" value="UAS"/>
    <property type="match status" value="1"/>
</dbReference>
<feature type="transmembrane region" description="Helical" evidence="16">
    <location>
        <begin position="87"/>
        <end position="104"/>
    </location>
</feature>
<organism evidence="19 20">
    <name type="scientific">Tupaia chinensis</name>
    <name type="common">Chinese tree shrew</name>
    <name type="synonym">Tupaia belangeri chinensis</name>
    <dbReference type="NCBI Taxonomy" id="246437"/>
    <lineage>
        <taxon>Eukaryota</taxon>
        <taxon>Metazoa</taxon>
        <taxon>Chordata</taxon>
        <taxon>Craniata</taxon>
        <taxon>Vertebrata</taxon>
        <taxon>Euteleostomi</taxon>
        <taxon>Mammalia</taxon>
        <taxon>Eutheria</taxon>
        <taxon>Euarchontoglires</taxon>
        <taxon>Scandentia</taxon>
        <taxon>Tupaiidae</taxon>
        <taxon>Tupaia</taxon>
    </lineage>
</organism>
<dbReference type="PANTHER" id="PTHR23322">
    <property type="entry name" value="FAS-ASSOCIATED PROTEIN"/>
    <property type="match status" value="1"/>
</dbReference>
<evidence type="ECO:0000256" key="9">
    <source>
        <dbReference type="ARBA" id="ARBA00022989"/>
    </source>
</evidence>
<reference evidence="20" key="2">
    <citation type="journal article" date="2013" name="Nat. Commun.">
        <title>Genome of the Chinese tree shrew.</title>
        <authorList>
            <person name="Fan Y."/>
            <person name="Huang Z.Y."/>
            <person name="Cao C.C."/>
            <person name="Chen C.S."/>
            <person name="Chen Y.X."/>
            <person name="Fan D.D."/>
            <person name="He J."/>
            <person name="Hou H.L."/>
            <person name="Hu L."/>
            <person name="Hu X.T."/>
            <person name="Jiang X.T."/>
            <person name="Lai R."/>
            <person name="Lang Y.S."/>
            <person name="Liang B."/>
            <person name="Liao S.G."/>
            <person name="Mu D."/>
            <person name="Ma Y.Y."/>
            <person name="Niu Y.Y."/>
            <person name="Sun X.Q."/>
            <person name="Xia J.Q."/>
            <person name="Xiao J."/>
            <person name="Xiong Z.Q."/>
            <person name="Xu L."/>
            <person name="Yang L."/>
            <person name="Zhang Y."/>
            <person name="Zhao W."/>
            <person name="Zhao X.D."/>
            <person name="Zheng Y.T."/>
            <person name="Zhou J.M."/>
            <person name="Zhu Y.B."/>
            <person name="Zhang G.J."/>
            <person name="Wang J."/>
            <person name="Yao Y.G."/>
        </authorList>
    </citation>
    <scope>NUCLEOTIDE SEQUENCE [LARGE SCALE GENOMIC DNA]</scope>
</reference>
<dbReference type="InParanoid" id="L9JCD7"/>
<dbReference type="FunFam" id="3.10.20.90:FF:000101">
    <property type="entry name" value="FAS-associated factor 2 isoform X2"/>
    <property type="match status" value="1"/>
</dbReference>